<keyword evidence="6" id="KW-1185">Reference proteome</keyword>
<proteinExistence type="predicted"/>
<dbReference type="PANTHER" id="PTHR37042:SF4">
    <property type="entry name" value="OUTER MEMBRANE PROTEIN RV1973"/>
    <property type="match status" value="1"/>
</dbReference>
<comment type="subcellular location">
    <subcellularLocation>
        <location evidence="1">Membrane</location>
    </subcellularLocation>
</comment>
<keyword evidence="4" id="KW-0812">Transmembrane</keyword>
<protein>
    <submittedName>
        <fullName evidence="5">Mce-associated membrane protein</fullName>
    </submittedName>
</protein>
<reference evidence="6" key="1">
    <citation type="submission" date="2016-10" db="EMBL/GenBank/DDBJ databases">
        <authorList>
            <person name="Varghese N."/>
            <person name="Submissions S."/>
        </authorList>
    </citation>
    <scope>NUCLEOTIDE SEQUENCE [LARGE SCALE GENOMIC DNA]</scope>
    <source>
        <strain evidence="6">DSM 44498</strain>
    </source>
</reference>
<dbReference type="EMBL" id="FNSV01000004">
    <property type="protein sequence ID" value="SEB33808.1"/>
    <property type="molecule type" value="Genomic_DNA"/>
</dbReference>
<dbReference type="RefSeq" id="WP_072949382.1">
    <property type="nucleotide sequence ID" value="NZ_FNSV01000004.1"/>
</dbReference>
<organism evidence="5 6">
    <name type="scientific">Rhodococcus koreensis</name>
    <dbReference type="NCBI Taxonomy" id="99653"/>
    <lineage>
        <taxon>Bacteria</taxon>
        <taxon>Bacillati</taxon>
        <taxon>Actinomycetota</taxon>
        <taxon>Actinomycetes</taxon>
        <taxon>Mycobacteriales</taxon>
        <taxon>Nocardiaceae</taxon>
        <taxon>Rhodococcus</taxon>
    </lineage>
</organism>
<evidence type="ECO:0000313" key="5">
    <source>
        <dbReference type="EMBL" id="SEB33808.1"/>
    </source>
</evidence>
<evidence type="ECO:0000256" key="3">
    <source>
        <dbReference type="SAM" id="MobiDB-lite"/>
    </source>
</evidence>
<evidence type="ECO:0000313" key="6">
    <source>
        <dbReference type="Proteomes" id="UP000183561"/>
    </source>
</evidence>
<evidence type="ECO:0000256" key="2">
    <source>
        <dbReference type="ARBA" id="ARBA00023136"/>
    </source>
</evidence>
<sequence length="225" mass="23362">MLRRKSETVSDVAAVRAALDARQAAEAAVQAAEAAEAAAAAQEAGDTGDIPAVRHDPRRPRPGTRRWNTLAAALFAVVLVGLVVAAGALAHAHRNSQDASDQDLAMLGAARQSVLNLISPSSQDPAAGADRIINDATGSWLTEFEGTKDQFVSAIAESKTESSGEILGAGIEDRNDDGSTTVLVSAVSKVTNAAGAKDEPRTWRLRVGIVDVDGSYKLSKVEVVP</sequence>
<dbReference type="Proteomes" id="UP000183561">
    <property type="component" value="Unassembled WGS sequence"/>
</dbReference>
<evidence type="ECO:0000256" key="1">
    <source>
        <dbReference type="ARBA" id="ARBA00004370"/>
    </source>
</evidence>
<evidence type="ECO:0000256" key="4">
    <source>
        <dbReference type="SAM" id="Phobius"/>
    </source>
</evidence>
<dbReference type="OrthoDB" id="4774723at2"/>
<feature type="region of interest" description="Disordered" evidence="3">
    <location>
        <begin position="39"/>
        <end position="64"/>
    </location>
</feature>
<keyword evidence="2 4" id="KW-0472">Membrane</keyword>
<dbReference type="PANTHER" id="PTHR37042">
    <property type="entry name" value="OUTER MEMBRANE PROTEIN RV1973"/>
    <property type="match status" value="1"/>
</dbReference>
<accession>A0A1H4IKG2</accession>
<name>A0A1H4IKG2_9NOCA</name>
<gene>
    <name evidence="5" type="ORF">SAMN04490239_0818</name>
</gene>
<feature type="transmembrane region" description="Helical" evidence="4">
    <location>
        <begin position="67"/>
        <end position="90"/>
    </location>
</feature>
<keyword evidence="4" id="KW-1133">Transmembrane helix</keyword>
<dbReference type="AlphaFoldDB" id="A0A1H4IKG2"/>
<dbReference type="GO" id="GO:0016020">
    <property type="term" value="C:membrane"/>
    <property type="evidence" value="ECO:0007669"/>
    <property type="project" value="UniProtKB-SubCell"/>
</dbReference>